<keyword evidence="2" id="KW-1185">Reference proteome</keyword>
<dbReference type="EMBL" id="AGNK02002208">
    <property type="status" value="NOT_ANNOTATED_CDS"/>
    <property type="molecule type" value="Genomic_DNA"/>
</dbReference>
<dbReference type="Proteomes" id="UP000004995">
    <property type="component" value="Unassembled WGS sequence"/>
</dbReference>
<organism evidence="1 2">
    <name type="scientific">Setaria italica</name>
    <name type="common">Foxtail millet</name>
    <name type="synonym">Panicum italicum</name>
    <dbReference type="NCBI Taxonomy" id="4555"/>
    <lineage>
        <taxon>Eukaryota</taxon>
        <taxon>Viridiplantae</taxon>
        <taxon>Streptophyta</taxon>
        <taxon>Embryophyta</taxon>
        <taxon>Tracheophyta</taxon>
        <taxon>Spermatophyta</taxon>
        <taxon>Magnoliopsida</taxon>
        <taxon>Liliopsida</taxon>
        <taxon>Poales</taxon>
        <taxon>Poaceae</taxon>
        <taxon>PACMAD clade</taxon>
        <taxon>Panicoideae</taxon>
        <taxon>Panicodae</taxon>
        <taxon>Paniceae</taxon>
        <taxon>Cenchrinae</taxon>
        <taxon>Setaria</taxon>
    </lineage>
</organism>
<protein>
    <submittedName>
        <fullName evidence="1">Uncharacterized protein</fullName>
    </submittedName>
</protein>
<sequence length="84" mass="10131">MDFIKIWRIPIYKPYSIGSYECYFHIQQMVWHFKVCRKNVCNLEPDWFAANILACQSFGKPIFWLNYCSKVLFHNSSIIHIPQL</sequence>
<name>K3Y0F8_SETIT</name>
<dbReference type="HOGENOM" id="CLU_2531758_0_0_1"/>
<dbReference type="InParanoid" id="K3Y0F8"/>
<reference evidence="2" key="1">
    <citation type="journal article" date="2012" name="Nat. Biotechnol.">
        <title>Reference genome sequence of the model plant Setaria.</title>
        <authorList>
            <person name="Bennetzen J.L."/>
            <person name="Schmutz J."/>
            <person name="Wang H."/>
            <person name="Percifield R."/>
            <person name="Hawkins J."/>
            <person name="Pontaroli A.C."/>
            <person name="Estep M."/>
            <person name="Feng L."/>
            <person name="Vaughn J.N."/>
            <person name="Grimwood J."/>
            <person name="Jenkins J."/>
            <person name="Barry K."/>
            <person name="Lindquist E."/>
            <person name="Hellsten U."/>
            <person name="Deshpande S."/>
            <person name="Wang X."/>
            <person name="Wu X."/>
            <person name="Mitros T."/>
            <person name="Triplett J."/>
            <person name="Yang X."/>
            <person name="Ye C.Y."/>
            <person name="Mauro-Herrera M."/>
            <person name="Wang L."/>
            <person name="Li P."/>
            <person name="Sharma M."/>
            <person name="Sharma R."/>
            <person name="Ronald P.C."/>
            <person name="Panaud O."/>
            <person name="Kellogg E.A."/>
            <person name="Brutnell T.P."/>
            <person name="Doust A.N."/>
            <person name="Tuskan G.A."/>
            <person name="Rokhsar D."/>
            <person name="Devos K.M."/>
        </authorList>
    </citation>
    <scope>NUCLEOTIDE SEQUENCE [LARGE SCALE GENOMIC DNA]</scope>
    <source>
        <strain evidence="2">cv. Yugu1</strain>
    </source>
</reference>
<evidence type="ECO:0000313" key="1">
    <source>
        <dbReference type="EnsemblPlants" id="KQL09355"/>
    </source>
</evidence>
<reference evidence="1" key="2">
    <citation type="submission" date="2018-08" db="UniProtKB">
        <authorList>
            <consortium name="EnsemblPlants"/>
        </authorList>
    </citation>
    <scope>IDENTIFICATION</scope>
    <source>
        <strain evidence="1">Yugu1</strain>
    </source>
</reference>
<dbReference type="AlphaFoldDB" id="K3Y0F8"/>
<dbReference type="EnsemblPlants" id="KQL09355">
    <property type="protein sequence ID" value="KQL09355"/>
    <property type="gene ID" value="SETIT_007669mg"/>
</dbReference>
<proteinExistence type="predicted"/>
<dbReference type="Gramene" id="KQL09355">
    <property type="protein sequence ID" value="KQL09355"/>
    <property type="gene ID" value="SETIT_007669mg"/>
</dbReference>
<accession>K3Y0F8</accession>
<evidence type="ECO:0000313" key="2">
    <source>
        <dbReference type="Proteomes" id="UP000004995"/>
    </source>
</evidence>